<dbReference type="EMBL" id="FOJI01000008">
    <property type="protein sequence ID" value="SEW28464.1"/>
    <property type="molecule type" value="Genomic_DNA"/>
</dbReference>
<name>A0A1I0QML2_9FIRM</name>
<dbReference type="SUPFAM" id="SSF46689">
    <property type="entry name" value="Homeodomain-like"/>
    <property type="match status" value="1"/>
</dbReference>
<organism evidence="4 5">
    <name type="scientific">[Clostridium] fimetarium</name>
    <dbReference type="NCBI Taxonomy" id="99656"/>
    <lineage>
        <taxon>Bacteria</taxon>
        <taxon>Bacillati</taxon>
        <taxon>Bacillota</taxon>
        <taxon>Clostridia</taxon>
        <taxon>Lachnospirales</taxon>
        <taxon>Lachnospiraceae</taxon>
    </lineage>
</organism>
<keyword evidence="5" id="KW-1185">Reference proteome</keyword>
<protein>
    <submittedName>
        <fullName evidence="4">DNA-binding transcriptional regulator, AcrR family</fullName>
    </submittedName>
</protein>
<gene>
    <name evidence="4" type="ORF">SAMN05421659_108153</name>
</gene>
<dbReference type="GO" id="GO:0003677">
    <property type="term" value="F:DNA binding"/>
    <property type="evidence" value="ECO:0007669"/>
    <property type="project" value="UniProtKB-UniRule"/>
</dbReference>
<dbReference type="STRING" id="99656.SAMN05421659_108153"/>
<evidence type="ECO:0000256" key="2">
    <source>
        <dbReference type="PROSITE-ProRule" id="PRU00335"/>
    </source>
</evidence>
<accession>A0A1I0QML2</accession>
<evidence type="ECO:0000259" key="3">
    <source>
        <dbReference type="PROSITE" id="PS50977"/>
    </source>
</evidence>
<dbReference type="PANTHER" id="PTHR43479:SF11">
    <property type="entry name" value="ACREF_ENVCD OPERON REPRESSOR-RELATED"/>
    <property type="match status" value="1"/>
</dbReference>
<evidence type="ECO:0000313" key="5">
    <source>
        <dbReference type="Proteomes" id="UP000199701"/>
    </source>
</evidence>
<dbReference type="InterPro" id="IPR050624">
    <property type="entry name" value="HTH-type_Tx_Regulator"/>
</dbReference>
<dbReference type="InterPro" id="IPR001647">
    <property type="entry name" value="HTH_TetR"/>
</dbReference>
<dbReference type="InterPro" id="IPR009057">
    <property type="entry name" value="Homeodomain-like_sf"/>
</dbReference>
<evidence type="ECO:0000313" key="4">
    <source>
        <dbReference type="EMBL" id="SEW28464.1"/>
    </source>
</evidence>
<feature type="DNA-binding region" description="H-T-H motif" evidence="2">
    <location>
        <begin position="34"/>
        <end position="53"/>
    </location>
</feature>
<dbReference type="PANTHER" id="PTHR43479">
    <property type="entry name" value="ACREF/ENVCD OPERON REPRESSOR-RELATED"/>
    <property type="match status" value="1"/>
</dbReference>
<feature type="domain" description="HTH tetR-type" evidence="3">
    <location>
        <begin position="11"/>
        <end position="71"/>
    </location>
</feature>
<dbReference type="OrthoDB" id="9812484at2"/>
<evidence type="ECO:0000256" key="1">
    <source>
        <dbReference type="ARBA" id="ARBA00023125"/>
    </source>
</evidence>
<dbReference type="Pfam" id="PF00440">
    <property type="entry name" value="TetR_N"/>
    <property type="match status" value="1"/>
</dbReference>
<dbReference type="AlphaFoldDB" id="A0A1I0QML2"/>
<dbReference type="PROSITE" id="PS50977">
    <property type="entry name" value="HTH_TETR_2"/>
    <property type="match status" value="1"/>
</dbReference>
<dbReference type="Gene3D" id="1.10.357.10">
    <property type="entry name" value="Tetracycline Repressor, domain 2"/>
    <property type="match status" value="1"/>
</dbReference>
<keyword evidence="1 2" id="KW-0238">DNA-binding</keyword>
<dbReference type="Proteomes" id="UP000199701">
    <property type="component" value="Unassembled WGS sequence"/>
</dbReference>
<sequence>MPKIYSDLEKKNIKKRLQNAAADCMMKYGVKKTTVDELVRIANIPKGTFYLFYESKELLLFEVILELHTEIENSMFEDISKIITSMNPDNLTNIIVIAMKKVCESCLLRIMTSNDIEVLSQKLPKEVLEMHLLHDDDSAEKILELFPNAGSLSKESISGAFRAVFFAMIYKREIGEENFYESIRIMVKGIIMQLL</sequence>
<proteinExistence type="predicted"/>
<reference evidence="4 5" key="1">
    <citation type="submission" date="2016-10" db="EMBL/GenBank/DDBJ databases">
        <authorList>
            <person name="de Groot N.N."/>
        </authorList>
    </citation>
    <scope>NUCLEOTIDE SEQUENCE [LARGE SCALE GENOMIC DNA]</scope>
    <source>
        <strain evidence="4 5">DSM 9179</strain>
    </source>
</reference>
<dbReference type="RefSeq" id="WP_092454176.1">
    <property type="nucleotide sequence ID" value="NZ_FOJI01000008.1"/>
</dbReference>